<dbReference type="OrthoDB" id="1302510at2759"/>
<feature type="compositionally biased region" description="Acidic residues" evidence="1">
    <location>
        <begin position="25"/>
        <end position="49"/>
    </location>
</feature>
<organism evidence="2 3">
    <name type="scientific">Jatropha curcas</name>
    <name type="common">Barbados nut</name>
    <dbReference type="NCBI Taxonomy" id="180498"/>
    <lineage>
        <taxon>Eukaryota</taxon>
        <taxon>Viridiplantae</taxon>
        <taxon>Streptophyta</taxon>
        <taxon>Embryophyta</taxon>
        <taxon>Tracheophyta</taxon>
        <taxon>Spermatophyta</taxon>
        <taxon>Magnoliopsida</taxon>
        <taxon>eudicotyledons</taxon>
        <taxon>Gunneridae</taxon>
        <taxon>Pentapetalae</taxon>
        <taxon>rosids</taxon>
        <taxon>fabids</taxon>
        <taxon>Malpighiales</taxon>
        <taxon>Euphorbiaceae</taxon>
        <taxon>Crotonoideae</taxon>
        <taxon>Jatropheae</taxon>
        <taxon>Jatropha</taxon>
    </lineage>
</organism>
<dbReference type="Pfam" id="PF03004">
    <property type="entry name" value="Transposase_24"/>
    <property type="match status" value="1"/>
</dbReference>
<feature type="region of interest" description="Disordered" evidence="1">
    <location>
        <begin position="1"/>
        <end position="49"/>
    </location>
</feature>
<dbReference type="AlphaFoldDB" id="A0A067KEC7"/>
<proteinExistence type="predicted"/>
<evidence type="ECO:0000313" key="3">
    <source>
        <dbReference type="Proteomes" id="UP000027138"/>
    </source>
</evidence>
<dbReference type="InterPro" id="IPR004252">
    <property type="entry name" value="Probable_transposase_24"/>
</dbReference>
<gene>
    <name evidence="2" type="ORF">JCGZ_12215</name>
</gene>
<feature type="compositionally biased region" description="Basic and acidic residues" evidence="1">
    <location>
        <begin position="7"/>
        <end position="24"/>
    </location>
</feature>
<accession>A0A067KEC7</accession>
<protein>
    <submittedName>
        <fullName evidence="2">Uncharacterized protein</fullName>
    </submittedName>
</protein>
<name>A0A067KEC7_JATCU</name>
<sequence>MQVVEDLTDRLDDESRSYVEIRASDDEEEEDQIIMGTSEDEYEEEEEDEEEEEYRWLEAEHLIQTRPAVVRVEVVAQDAVPVDEAARQILRIIKLQLHKEGYTWDAVPQEARDFYWEEFQKHFIWDEAIMAMLKVAWEKLCADRYADFTYRMRRSELGPEPTPIEVFTYTHTKDYDLNMFIDRRAENYTTARERIVTSQTDESEAESRIDKLSLYLEAVGGEKKRKVYGIGSQASQFCCGSTAHASTASSGPQPERSAEEFTELWARVDDQQRQCLWKQAKKEDRIKQLQKKKERKSYSPVYGSIKTNNEMGYKPSLLLELKKINRENWKRGFGHFKKKEEEAQSI</sequence>
<keyword evidence="3" id="KW-1185">Reference proteome</keyword>
<dbReference type="Proteomes" id="UP000027138">
    <property type="component" value="Unassembled WGS sequence"/>
</dbReference>
<evidence type="ECO:0000256" key="1">
    <source>
        <dbReference type="SAM" id="MobiDB-lite"/>
    </source>
</evidence>
<dbReference type="EMBL" id="KK914523">
    <property type="protein sequence ID" value="KDP34586.1"/>
    <property type="molecule type" value="Genomic_DNA"/>
</dbReference>
<reference evidence="2 3" key="1">
    <citation type="journal article" date="2014" name="PLoS ONE">
        <title>Global Analysis of Gene Expression Profiles in Physic Nut (Jatropha curcas L.) Seedlings Exposed to Salt Stress.</title>
        <authorList>
            <person name="Zhang L."/>
            <person name="Zhang C."/>
            <person name="Wu P."/>
            <person name="Chen Y."/>
            <person name="Li M."/>
            <person name="Jiang H."/>
            <person name="Wu G."/>
        </authorList>
    </citation>
    <scope>NUCLEOTIDE SEQUENCE [LARGE SCALE GENOMIC DNA]</scope>
    <source>
        <strain evidence="3">cv. GZQX0401</strain>
        <tissue evidence="2">Young leaves</tissue>
    </source>
</reference>
<evidence type="ECO:0000313" key="2">
    <source>
        <dbReference type="EMBL" id="KDP34586.1"/>
    </source>
</evidence>